<dbReference type="InterPro" id="IPR057514">
    <property type="entry name" value="NTF2_SigF"/>
</dbReference>
<gene>
    <name evidence="2" type="ORF">Rhopal_000955-T1</name>
</gene>
<name>A0AAV5GE21_9BASI</name>
<evidence type="ECO:0000313" key="2">
    <source>
        <dbReference type="EMBL" id="GJN88000.1"/>
    </source>
</evidence>
<evidence type="ECO:0000259" key="1">
    <source>
        <dbReference type="Pfam" id="PF24840"/>
    </source>
</evidence>
<dbReference type="Pfam" id="PF24840">
    <property type="entry name" value="NTF2_SigF"/>
    <property type="match status" value="1"/>
</dbReference>
<dbReference type="PANTHER" id="PTHR35393:SF1">
    <property type="entry name" value="SNOAL-LIKE DOMAIN-CONTAINING PROTEIN"/>
    <property type="match status" value="1"/>
</dbReference>
<dbReference type="Proteomes" id="UP001342314">
    <property type="component" value="Unassembled WGS sequence"/>
</dbReference>
<evidence type="ECO:0000313" key="3">
    <source>
        <dbReference type="Proteomes" id="UP001342314"/>
    </source>
</evidence>
<organism evidence="2 3">
    <name type="scientific">Rhodotorula paludigena</name>
    <dbReference type="NCBI Taxonomy" id="86838"/>
    <lineage>
        <taxon>Eukaryota</taxon>
        <taxon>Fungi</taxon>
        <taxon>Dikarya</taxon>
        <taxon>Basidiomycota</taxon>
        <taxon>Pucciniomycotina</taxon>
        <taxon>Microbotryomycetes</taxon>
        <taxon>Sporidiobolales</taxon>
        <taxon>Sporidiobolaceae</taxon>
        <taxon>Rhodotorula</taxon>
    </lineage>
</organism>
<dbReference type="InterPro" id="IPR032710">
    <property type="entry name" value="NTF2-like_dom_sf"/>
</dbReference>
<protein>
    <recommendedName>
        <fullName evidence="1">SigF-like NTF2-like domain-containing protein</fullName>
    </recommendedName>
</protein>
<accession>A0AAV5GE21</accession>
<keyword evidence="3" id="KW-1185">Reference proteome</keyword>
<proteinExistence type="predicted"/>
<reference evidence="2 3" key="1">
    <citation type="submission" date="2021-12" db="EMBL/GenBank/DDBJ databases">
        <title>High titer production of polyol ester of fatty acids by Rhodotorula paludigena BS15 towards product separation-free biomass refinery.</title>
        <authorList>
            <person name="Mano J."/>
            <person name="Ono H."/>
            <person name="Tanaka T."/>
            <person name="Naito K."/>
            <person name="Sushida H."/>
            <person name="Ike M."/>
            <person name="Tokuyasu K."/>
            <person name="Kitaoka M."/>
        </authorList>
    </citation>
    <scope>NUCLEOTIDE SEQUENCE [LARGE SCALE GENOMIC DNA]</scope>
    <source>
        <strain evidence="2 3">BS15</strain>
    </source>
</reference>
<dbReference type="AlphaFoldDB" id="A0AAV5GE21"/>
<dbReference type="SUPFAM" id="SSF54427">
    <property type="entry name" value="NTF2-like"/>
    <property type="match status" value="1"/>
</dbReference>
<feature type="domain" description="SigF-like NTF2-like" evidence="1">
    <location>
        <begin position="1"/>
        <end position="178"/>
    </location>
</feature>
<dbReference type="EMBL" id="BQKY01000002">
    <property type="protein sequence ID" value="GJN88000.1"/>
    <property type="molecule type" value="Genomic_DNA"/>
</dbReference>
<dbReference type="PANTHER" id="PTHR35393">
    <property type="entry name" value="CHROMOSOME 1, WHOLE GENOME SHOTGUN SEQUENCE"/>
    <property type="match status" value="1"/>
</dbReference>
<comment type="caution">
    <text evidence="2">The sequence shown here is derived from an EMBL/GenBank/DDBJ whole genome shotgun (WGS) entry which is preliminary data.</text>
</comment>
<sequence length="184" mass="21036">MDDPQTDVRRVVSELCEPQDAAEMVAAVEKYFTEDAVFVYPLLNSPKSVGREGVKAAYKMLRVLSYGQRFDFHAVGFDRITVHKGVERMKGFLDLTEHLKLSFIPLPERLNPTFHIRFLSRIDFVKGPDDKWYIEKQEDNIPSDFGSTGLHLLPYDVQISNAIKYITGMGTFLLGSTLNKYKLL</sequence>